<keyword evidence="1" id="KW-0812">Transmembrane</keyword>
<gene>
    <name evidence="2" type="ORF">JOF55_003147</name>
</gene>
<accession>A0AAE4CN11</accession>
<dbReference type="AlphaFoldDB" id="A0AAE4CN11"/>
<keyword evidence="1" id="KW-0472">Membrane</keyword>
<feature type="transmembrane region" description="Helical" evidence="1">
    <location>
        <begin position="75"/>
        <end position="94"/>
    </location>
</feature>
<dbReference type="RefSeq" id="WP_310274945.1">
    <property type="nucleotide sequence ID" value="NZ_JAVDXW010000001.1"/>
</dbReference>
<protein>
    <recommendedName>
        <fullName evidence="4">FAR-17a/AIG1-like protein</fullName>
    </recommendedName>
</protein>
<evidence type="ECO:0000256" key="1">
    <source>
        <dbReference type="SAM" id="Phobius"/>
    </source>
</evidence>
<comment type="caution">
    <text evidence="2">The sequence shown here is derived from an EMBL/GenBank/DDBJ whole genome shotgun (WGS) entry which is preliminary data.</text>
</comment>
<evidence type="ECO:0000313" key="3">
    <source>
        <dbReference type="Proteomes" id="UP001180845"/>
    </source>
</evidence>
<feature type="transmembrane region" description="Helical" evidence="1">
    <location>
        <begin position="106"/>
        <end position="125"/>
    </location>
</feature>
<dbReference type="Proteomes" id="UP001180845">
    <property type="component" value="Unassembled WGS sequence"/>
</dbReference>
<dbReference type="NCBIfam" id="NF038065">
    <property type="entry name" value="Pr6Pr"/>
    <property type="match status" value="1"/>
</dbReference>
<evidence type="ECO:0000313" key="2">
    <source>
        <dbReference type="EMBL" id="MDR7302966.1"/>
    </source>
</evidence>
<feature type="transmembrane region" description="Helical" evidence="1">
    <location>
        <begin position="42"/>
        <end position="63"/>
    </location>
</feature>
<name>A0AAE4CN11_9ACTN</name>
<sequence>MLASEVWPVRLLRLLFGGLAVLAVGAQFGREVVLPGFSPVNFFSYFTILSNSAAGLFLIGLALAPGRNRARLAEWLRGAMTVYLATTGIVYAVLLDTGELGLTLPWVNAVLHRVIPIVLFVDWLAVCPQCRVDYGKALAWIGVPMLYLVYSLTRGVVVDWYPYPFLQPVEVGGPAGVLLHILGIAVGIAAVSLLVAWAGNVRVRASQMRAAA</sequence>
<keyword evidence="1" id="KW-1133">Transmembrane helix</keyword>
<dbReference type="InterPro" id="IPR049713">
    <property type="entry name" value="Pr6Pr-like"/>
</dbReference>
<organism evidence="2 3">
    <name type="scientific">Haloactinomyces albus</name>
    <dbReference type="NCBI Taxonomy" id="1352928"/>
    <lineage>
        <taxon>Bacteria</taxon>
        <taxon>Bacillati</taxon>
        <taxon>Actinomycetota</taxon>
        <taxon>Actinomycetes</taxon>
        <taxon>Actinopolysporales</taxon>
        <taxon>Actinopolysporaceae</taxon>
        <taxon>Haloactinomyces</taxon>
    </lineage>
</organism>
<feature type="transmembrane region" description="Helical" evidence="1">
    <location>
        <begin position="177"/>
        <end position="199"/>
    </location>
</feature>
<dbReference type="EMBL" id="JAVDXW010000001">
    <property type="protein sequence ID" value="MDR7302966.1"/>
    <property type="molecule type" value="Genomic_DNA"/>
</dbReference>
<keyword evidence="3" id="KW-1185">Reference proteome</keyword>
<feature type="transmembrane region" description="Helical" evidence="1">
    <location>
        <begin position="137"/>
        <end position="157"/>
    </location>
</feature>
<reference evidence="2" key="1">
    <citation type="submission" date="2023-07" db="EMBL/GenBank/DDBJ databases">
        <title>Sequencing the genomes of 1000 actinobacteria strains.</title>
        <authorList>
            <person name="Klenk H.-P."/>
        </authorList>
    </citation>
    <scope>NUCLEOTIDE SEQUENCE</scope>
    <source>
        <strain evidence="2">DSM 45977</strain>
    </source>
</reference>
<evidence type="ECO:0008006" key="4">
    <source>
        <dbReference type="Google" id="ProtNLM"/>
    </source>
</evidence>
<proteinExistence type="predicted"/>